<feature type="domain" description="Beta-lactamase-like ARB-00930-like C-terminal" evidence="2">
    <location>
        <begin position="428"/>
        <end position="569"/>
    </location>
</feature>
<dbReference type="EMBL" id="KZ821529">
    <property type="protein sequence ID" value="PYH28222.1"/>
    <property type="molecule type" value="Genomic_DNA"/>
</dbReference>
<dbReference type="GeneID" id="37122447"/>
<evidence type="ECO:0000259" key="2">
    <source>
        <dbReference type="Pfam" id="PF26335"/>
    </source>
</evidence>
<sequence length="571" mass="61492">MFCLIPFALATPSLIDFCPFLGPIFPAPQDLSSSPVFEAAKLDIAHAIQAAVAGDTSLIPSFNPNATSIALQVFSANDLSPLFESYYTAPVIRNASVGVREVDENTVFRIGSGSKLWTVLLLLIEAGDTVFTEPVAKYVPEIGDAVVKLHRNSTQRQDAIDFTRWGEVTIGELASQMAGIARDYAFGDLYFEISDPEAYGLPRLLNSSIPPCGSNTACNRTQFFDGLLRRHPVVATSSTPIYSNAAFQIIGYVLEAITNRTYESLLTQNLIEPLNLTHSSYTKPDDHYGIIPDSPAASLWSTDAGDETPAGGLYSSLHDMVNIGRAILNNTLLPAALSRRWMKPVTHTTSLDFAVGAPWEIYSFPSSRVIDVYTKAGDLGSYASMLALSPDHNVGFTILAAGDDTTSVVAYLSDLIASSIIPALEEQAKAEAADRFAGVYSSNLTNSSLTVSMDFGPGLNVKEWVSNSVDMRDAMMAILGASDVSDVSVRLYPTGLKSPGQQSFRAVIQDTTAGASGIGPFTRACETWELADSYVYGSVGLDEFVFDLGTDGKAIRMSPRALRETLSRERS</sequence>
<organism evidence="3 4">
    <name type="scientific">Aspergillus neoniger (strain CBS 115656)</name>
    <dbReference type="NCBI Taxonomy" id="1448310"/>
    <lineage>
        <taxon>Eukaryota</taxon>
        <taxon>Fungi</taxon>
        <taxon>Dikarya</taxon>
        <taxon>Ascomycota</taxon>
        <taxon>Pezizomycotina</taxon>
        <taxon>Eurotiomycetes</taxon>
        <taxon>Eurotiomycetidae</taxon>
        <taxon>Eurotiales</taxon>
        <taxon>Aspergillaceae</taxon>
        <taxon>Aspergillus</taxon>
        <taxon>Aspergillus subgen. Circumdati</taxon>
    </lineage>
</organism>
<dbReference type="InterPro" id="IPR058664">
    <property type="entry name" value="ARB_00930-like_C"/>
</dbReference>
<dbReference type="Pfam" id="PF26335">
    <property type="entry name" value="ARB_00930_C"/>
    <property type="match status" value="1"/>
</dbReference>
<gene>
    <name evidence="3" type="ORF">BO87DRAFT_322741</name>
</gene>
<dbReference type="Proteomes" id="UP000247647">
    <property type="component" value="Unassembled WGS sequence"/>
</dbReference>
<accession>A0A318YS28</accession>
<keyword evidence="4" id="KW-1185">Reference proteome</keyword>
<evidence type="ECO:0000313" key="4">
    <source>
        <dbReference type="Proteomes" id="UP000247647"/>
    </source>
</evidence>
<evidence type="ECO:0000313" key="3">
    <source>
        <dbReference type="EMBL" id="PYH28222.1"/>
    </source>
</evidence>
<protein>
    <submittedName>
        <fullName evidence="3">Beta-lactamase/transpeptidase-like protein</fullName>
    </submittedName>
</protein>
<dbReference type="Pfam" id="PF00144">
    <property type="entry name" value="Beta-lactamase"/>
    <property type="match status" value="1"/>
</dbReference>
<name>A0A318YS28_ASPNB</name>
<feature type="domain" description="Beta-lactamase-related" evidence="1">
    <location>
        <begin position="100"/>
        <end position="417"/>
    </location>
</feature>
<dbReference type="OrthoDB" id="10250282at2759"/>
<dbReference type="InterPro" id="IPR001466">
    <property type="entry name" value="Beta-lactam-related"/>
</dbReference>
<dbReference type="RefSeq" id="XP_025473700.1">
    <property type="nucleotide sequence ID" value="XM_025619991.1"/>
</dbReference>
<dbReference type="InterPro" id="IPR051478">
    <property type="entry name" value="Beta-lactamase-like_AB/R"/>
</dbReference>
<dbReference type="SUPFAM" id="SSF56601">
    <property type="entry name" value="beta-lactamase/transpeptidase-like"/>
    <property type="match status" value="1"/>
</dbReference>
<reference evidence="3" key="1">
    <citation type="submission" date="2016-12" db="EMBL/GenBank/DDBJ databases">
        <title>The genomes of Aspergillus section Nigri reveals drivers in fungal speciation.</title>
        <authorList>
            <consortium name="DOE Joint Genome Institute"/>
            <person name="Vesth T.C."/>
            <person name="Nybo J."/>
            <person name="Theobald S."/>
            <person name="Brandl J."/>
            <person name="Frisvad J.C."/>
            <person name="Nielsen K.F."/>
            <person name="Lyhne E.K."/>
            <person name="Kogle M.E."/>
            <person name="Kuo A."/>
            <person name="Riley R."/>
            <person name="Clum A."/>
            <person name="Nolan M."/>
            <person name="Lipzen A."/>
            <person name="Salamov A."/>
            <person name="Henrissat B."/>
            <person name="Wiebenga A."/>
            <person name="De Vries R.P."/>
            <person name="Grigoriev I.V."/>
            <person name="Mortensen U.H."/>
            <person name="Andersen M.R."/>
            <person name="Baker S.E."/>
        </authorList>
    </citation>
    <scope>NUCLEOTIDE SEQUENCE [LARGE SCALE GENOMIC DNA]</scope>
    <source>
        <strain evidence="3">CBS 115656</strain>
    </source>
</reference>
<proteinExistence type="predicted"/>
<dbReference type="InterPro" id="IPR012338">
    <property type="entry name" value="Beta-lactam/transpept-like"/>
</dbReference>
<evidence type="ECO:0000259" key="1">
    <source>
        <dbReference type="Pfam" id="PF00144"/>
    </source>
</evidence>
<dbReference type="PANTHER" id="PTHR22935:SF97">
    <property type="entry name" value="BETA-LACTAMASE-RELATED DOMAIN-CONTAINING PROTEIN"/>
    <property type="match status" value="1"/>
</dbReference>
<dbReference type="AlphaFoldDB" id="A0A318YS28"/>
<dbReference type="Gene3D" id="3.40.710.10">
    <property type="entry name" value="DD-peptidase/beta-lactamase superfamily"/>
    <property type="match status" value="1"/>
</dbReference>
<dbReference type="PANTHER" id="PTHR22935">
    <property type="entry name" value="PENICILLIN-BINDING PROTEIN"/>
    <property type="match status" value="1"/>
</dbReference>